<dbReference type="Proteomes" id="UP000237246">
    <property type="component" value="Unassembled WGS sequence"/>
</dbReference>
<gene>
    <name evidence="2" type="ORF">CIB84_012283</name>
</gene>
<name>A0A2P4SIN1_BAMTH</name>
<dbReference type="PANTHER" id="PTHR13958:SF3">
    <property type="entry name" value="CAP-GLY DOMAIN-CONTAINING PROTEIN-RELATED"/>
    <property type="match status" value="1"/>
</dbReference>
<dbReference type="InterPro" id="IPR028750">
    <property type="entry name" value="CEP350/CC187"/>
</dbReference>
<accession>A0A2P4SIN1</accession>
<evidence type="ECO:0000313" key="2">
    <source>
        <dbReference type="EMBL" id="POI23970.1"/>
    </source>
</evidence>
<organism evidence="2 3">
    <name type="scientific">Bambusicola thoracicus</name>
    <name type="common">Chinese bamboo-partridge</name>
    <name type="synonym">Perdix thoracica</name>
    <dbReference type="NCBI Taxonomy" id="9083"/>
    <lineage>
        <taxon>Eukaryota</taxon>
        <taxon>Metazoa</taxon>
        <taxon>Chordata</taxon>
        <taxon>Craniata</taxon>
        <taxon>Vertebrata</taxon>
        <taxon>Euteleostomi</taxon>
        <taxon>Archelosauria</taxon>
        <taxon>Archosauria</taxon>
        <taxon>Dinosauria</taxon>
        <taxon>Saurischia</taxon>
        <taxon>Theropoda</taxon>
        <taxon>Coelurosauria</taxon>
        <taxon>Aves</taxon>
        <taxon>Neognathae</taxon>
        <taxon>Galloanserae</taxon>
        <taxon>Galliformes</taxon>
        <taxon>Phasianidae</taxon>
        <taxon>Perdicinae</taxon>
        <taxon>Bambusicola</taxon>
    </lineage>
</organism>
<dbReference type="PANTHER" id="PTHR13958">
    <property type="entry name" value="CENTROSOME-ASSOCIATED PROTEIN 350"/>
    <property type="match status" value="1"/>
</dbReference>
<dbReference type="GO" id="GO:0034453">
    <property type="term" value="P:microtubule anchoring"/>
    <property type="evidence" value="ECO:0007669"/>
    <property type="project" value="InterPro"/>
</dbReference>
<feature type="compositionally biased region" description="Polar residues" evidence="1">
    <location>
        <begin position="1"/>
        <end position="17"/>
    </location>
</feature>
<dbReference type="GO" id="GO:0005813">
    <property type="term" value="C:centrosome"/>
    <property type="evidence" value="ECO:0007669"/>
    <property type="project" value="InterPro"/>
</dbReference>
<dbReference type="EMBL" id="PPHD01044841">
    <property type="protein sequence ID" value="POI23970.1"/>
    <property type="molecule type" value="Genomic_DNA"/>
</dbReference>
<proteinExistence type="predicted"/>
<evidence type="ECO:0000256" key="1">
    <source>
        <dbReference type="SAM" id="MobiDB-lite"/>
    </source>
</evidence>
<feature type="region of interest" description="Disordered" evidence="1">
    <location>
        <begin position="1"/>
        <end position="68"/>
    </location>
</feature>
<dbReference type="GO" id="GO:0008017">
    <property type="term" value="F:microtubule binding"/>
    <property type="evidence" value="ECO:0007669"/>
    <property type="project" value="InterPro"/>
</dbReference>
<dbReference type="OrthoDB" id="306254at2759"/>
<protein>
    <submittedName>
        <fullName evidence="2">Uncharacterized protein</fullName>
    </submittedName>
</protein>
<sequence length="208" mass="22925">MQSIHGQDTTLQVTAQLAGSLPAEDREPLHGRQGLNLQSAPTELPHGEPCTADGSRESSDQDSQWSDVGRHYGRSSSFCCFSLAMVQQCLRGEELRSRHQAALLELHRKALRDKARAELAWLSHQRRTVAFMALKYPSDHGLSPLVLSCLELLQDTEGASAMAEKQHKVLTELKREQVMLQEQLGFIASNCPPPPLLHAALGGGWSKI</sequence>
<comment type="caution">
    <text evidence="2">The sequence shown here is derived from an EMBL/GenBank/DDBJ whole genome shotgun (WGS) entry which is preliminary data.</text>
</comment>
<reference evidence="2 3" key="1">
    <citation type="submission" date="2018-01" db="EMBL/GenBank/DDBJ databases">
        <title>Comparison of the Chinese Bamboo Partridge and Red Junglefowl genome sequences highlights the importance of demography in genome evolution.</title>
        <authorList>
            <person name="Tiley G.P."/>
            <person name="Kimball R.T."/>
            <person name="Braun E.L."/>
            <person name="Burleigh J.G."/>
        </authorList>
    </citation>
    <scope>NUCLEOTIDE SEQUENCE [LARGE SCALE GENOMIC DNA]</scope>
    <source>
        <strain evidence="2">RTK389</strain>
        <tissue evidence="2">Blood</tissue>
    </source>
</reference>
<dbReference type="AlphaFoldDB" id="A0A2P4SIN1"/>
<keyword evidence="3" id="KW-1185">Reference proteome</keyword>
<evidence type="ECO:0000313" key="3">
    <source>
        <dbReference type="Proteomes" id="UP000237246"/>
    </source>
</evidence>